<name>A0A9Q9B5X5_9PEZI</name>
<protein>
    <submittedName>
        <fullName evidence="2">Uncharacterized protein</fullName>
    </submittedName>
</protein>
<evidence type="ECO:0000256" key="1">
    <source>
        <dbReference type="SAM" id="MobiDB-lite"/>
    </source>
</evidence>
<organism evidence="2 3">
    <name type="scientific">Septoria linicola</name>
    <dbReference type="NCBI Taxonomy" id="215465"/>
    <lineage>
        <taxon>Eukaryota</taxon>
        <taxon>Fungi</taxon>
        <taxon>Dikarya</taxon>
        <taxon>Ascomycota</taxon>
        <taxon>Pezizomycotina</taxon>
        <taxon>Dothideomycetes</taxon>
        <taxon>Dothideomycetidae</taxon>
        <taxon>Mycosphaerellales</taxon>
        <taxon>Mycosphaerellaceae</taxon>
        <taxon>Septoria</taxon>
    </lineage>
</organism>
<reference evidence="2" key="1">
    <citation type="submission" date="2022-06" db="EMBL/GenBank/DDBJ databases">
        <title>Complete genome sequences of two strains of the flax pathogen Septoria linicola.</title>
        <authorList>
            <person name="Lapalu N."/>
            <person name="Simon A."/>
            <person name="Demenou B."/>
            <person name="Paumier D."/>
            <person name="Guillot M.-P."/>
            <person name="Gout L."/>
            <person name="Valade R."/>
        </authorList>
    </citation>
    <scope>NUCLEOTIDE SEQUENCE</scope>
    <source>
        <strain evidence="2">SE15195</strain>
    </source>
</reference>
<evidence type="ECO:0000313" key="2">
    <source>
        <dbReference type="EMBL" id="USW57957.1"/>
    </source>
</evidence>
<feature type="region of interest" description="Disordered" evidence="1">
    <location>
        <begin position="56"/>
        <end position="129"/>
    </location>
</feature>
<accession>A0A9Q9B5X5</accession>
<keyword evidence="3" id="KW-1185">Reference proteome</keyword>
<dbReference type="AlphaFoldDB" id="A0A9Q9B5X5"/>
<dbReference type="EMBL" id="CP099427">
    <property type="protein sequence ID" value="USW57957.1"/>
    <property type="molecule type" value="Genomic_DNA"/>
</dbReference>
<sequence>MAVPEDQPGLLFDAQSWGNMKLGPSNIDRARPDPVFHSDSRFLLSKKPEFDWTYEAPTYPADFTPDSSPPRLTAPPVTRARAGKGKVAAPGGASADDTIEIEATPEPRPQQSSRKAKKAARGRSLGDGSTRPIKLLRAAAEAGCIDSALKLGWAVERLTKMYNKKKVANGVAVTSELQPIDNPDLLARIEERKQNARVATQRRTDRLRAQAATGDREAARKLGLGKKSMEEFEQKFGYRARRKVKQESLSSVESRDLDAEWQQDLDERRTRFYSMGPSMSSAEGPTYVKSEAGASSFFAAPYPDPRATLRDSFGKTQNLPGFNPLPAFTPNMHAAMPAAYPGFLPSNATPQPAIPQLAHPPNNLHPPFHMPATNKAMELEIKLAERTKFLEYAQFMVAEVQREISEYQAPQARLPPSYYDGYPQDIQPHVTENIGRVPNAGSGKEFQFVQQTGQEDADAEEEMQMIDGVA</sequence>
<gene>
    <name evidence="2" type="ORF">Slin15195_G112760</name>
</gene>
<proteinExistence type="predicted"/>
<feature type="compositionally biased region" description="Low complexity" evidence="1">
    <location>
        <begin position="85"/>
        <end position="95"/>
    </location>
</feature>
<dbReference type="Proteomes" id="UP001056384">
    <property type="component" value="Chromosome 10"/>
</dbReference>
<evidence type="ECO:0000313" key="3">
    <source>
        <dbReference type="Proteomes" id="UP001056384"/>
    </source>
</evidence>